<dbReference type="CDD" id="cd00158">
    <property type="entry name" value="RHOD"/>
    <property type="match status" value="2"/>
</dbReference>
<reference evidence="2 3" key="1">
    <citation type="submission" date="2022-02" db="EMBL/GenBank/DDBJ databases">
        <authorList>
            <person name="Min J."/>
        </authorList>
    </citation>
    <scope>NUCLEOTIDE SEQUENCE [LARGE SCALE GENOMIC DNA]</scope>
    <source>
        <strain evidence="2 3">GR10-1</strain>
    </source>
</reference>
<proteinExistence type="predicted"/>
<gene>
    <name evidence="2" type="ORF">MKP09_21540</name>
</gene>
<dbReference type="PROSITE" id="PS50206">
    <property type="entry name" value="RHODANESE_3"/>
    <property type="match status" value="2"/>
</dbReference>
<evidence type="ECO:0000259" key="1">
    <source>
        <dbReference type="PROSITE" id="PS50206"/>
    </source>
</evidence>
<dbReference type="PANTHER" id="PTHR43031">
    <property type="entry name" value="FAD-DEPENDENT OXIDOREDUCTASE"/>
    <property type="match status" value="1"/>
</dbReference>
<sequence>MEAISAEEFKNWVDQEISVIDTRAADDFAQGFIPQSINIPATSQLPEYSSLFFKTDEDLLLVANDGEELAVAEELKKSGFNKLKGYLKGGFPTWKKADYPIDMVIDVDPDELMMDIPFDENLVVIDVRRPIDFAQGHLKDATNIPLEEISTIENIAQIEETDNLYLHCYVGVRSVIAASVLKNTAFII</sequence>
<organism evidence="2 3">
    <name type="scientific">Niabella ginsengisoli</name>
    <dbReference type="NCBI Taxonomy" id="522298"/>
    <lineage>
        <taxon>Bacteria</taxon>
        <taxon>Pseudomonadati</taxon>
        <taxon>Bacteroidota</taxon>
        <taxon>Chitinophagia</taxon>
        <taxon>Chitinophagales</taxon>
        <taxon>Chitinophagaceae</taxon>
        <taxon>Niabella</taxon>
    </lineage>
</organism>
<keyword evidence="3" id="KW-1185">Reference proteome</keyword>
<dbReference type="PANTHER" id="PTHR43031:SF1">
    <property type="entry name" value="PYRIDINE NUCLEOTIDE-DISULPHIDE OXIDOREDUCTASE"/>
    <property type="match status" value="1"/>
</dbReference>
<feature type="domain" description="Rhodanese" evidence="1">
    <location>
        <begin position="13"/>
        <end position="103"/>
    </location>
</feature>
<dbReference type="RefSeq" id="WP_240832364.1">
    <property type="nucleotide sequence ID" value="NZ_JAKWBL010000004.1"/>
</dbReference>
<comment type="caution">
    <text evidence="2">The sequence shown here is derived from an EMBL/GenBank/DDBJ whole genome shotgun (WGS) entry which is preliminary data.</text>
</comment>
<accession>A0ABS9SPL7</accession>
<feature type="domain" description="Rhodanese" evidence="1">
    <location>
        <begin position="118"/>
        <end position="183"/>
    </location>
</feature>
<dbReference type="SUPFAM" id="SSF52821">
    <property type="entry name" value="Rhodanese/Cell cycle control phosphatase"/>
    <property type="match status" value="2"/>
</dbReference>
<evidence type="ECO:0000313" key="2">
    <source>
        <dbReference type="EMBL" id="MCH5600316.1"/>
    </source>
</evidence>
<protein>
    <submittedName>
        <fullName evidence="2">Rhodanese-like domain-containing protein</fullName>
    </submittedName>
</protein>
<dbReference type="Gene3D" id="3.40.250.10">
    <property type="entry name" value="Rhodanese-like domain"/>
    <property type="match status" value="2"/>
</dbReference>
<dbReference type="EMBL" id="JAKWBL010000004">
    <property type="protein sequence ID" value="MCH5600316.1"/>
    <property type="molecule type" value="Genomic_DNA"/>
</dbReference>
<evidence type="ECO:0000313" key="3">
    <source>
        <dbReference type="Proteomes" id="UP001202248"/>
    </source>
</evidence>
<dbReference type="Proteomes" id="UP001202248">
    <property type="component" value="Unassembled WGS sequence"/>
</dbReference>
<name>A0ABS9SPL7_9BACT</name>
<dbReference type="Pfam" id="PF00581">
    <property type="entry name" value="Rhodanese"/>
    <property type="match status" value="2"/>
</dbReference>
<dbReference type="InterPro" id="IPR036873">
    <property type="entry name" value="Rhodanese-like_dom_sf"/>
</dbReference>
<dbReference type="InterPro" id="IPR050229">
    <property type="entry name" value="GlpE_sulfurtransferase"/>
</dbReference>
<dbReference type="SMART" id="SM00450">
    <property type="entry name" value="RHOD"/>
    <property type="match status" value="2"/>
</dbReference>
<dbReference type="InterPro" id="IPR001763">
    <property type="entry name" value="Rhodanese-like_dom"/>
</dbReference>